<feature type="region of interest" description="Disordered" evidence="1">
    <location>
        <begin position="71"/>
        <end position="110"/>
    </location>
</feature>
<gene>
    <name evidence="3" type="ORF">MVEN_00122900</name>
</gene>
<keyword evidence="4" id="KW-1185">Reference proteome</keyword>
<proteinExistence type="predicted"/>
<dbReference type="InterPro" id="IPR045341">
    <property type="entry name" value="DUF6532"/>
</dbReference>
<dbReference type="Proteomes" id="UP000620124">
    <property type="component" value="Unassembled WGS sequence"/>
</dbReference>
<dbReference type="OrthoDB" id="3268768at2759"/>
<dbReference type="EMBL" id="JACAZI010000001">
    <property type="protein sequence ID" value="KAF7372601.1"/>
    <property type="molecule type" value="Genomic_DNA"/>
</dbReference>
<evidence type="ECO:0000313" key="3">
    <source>
        <dbReference type="EMBL" id="KAF7372601.1"/>
    </source>
</evidence>
<dbReference type="AlphaFoldDB" id="A0A8H6Z953"/>
<feature type="domain" description="DUF6532" evidence="2">
    <location>
        <begin position="314"/>
        <end position="502"/>
    </location>
</feature>
<protein>
    <recommendedName>
        <fullName evidence="2">DUF6532 domain-containing protein</fullName>
    </recommendedName>
</protein>
<feature type="compositionally biased region" description="Low complexity" evidence="1">
    <location>
        <begin position="253"/>
        <end position="271"/>
    </location>
</feature>
<name>A0A8H6Z953_9AGAR</name>
<reference evidence="3" key="1">
    <citation type="submission" date="2020-05" db="EMBL/GenBank/DDBJ databases">
        <title>Mycena genomes resolve the evolution of fungal bioluminescence.</title>
        <authorList>
            <person name="Tsai I.J."/>
        </authorList>
    </citation>
    <scope>NUCLEOTIDE SEQUENCE</scope>
    <source>
        <strain evidence="3">CCC161011</strain>
    </source>
</reference>
<dbReference type="Pfam" id="PF20149">
    <property type="entry name" value="DUF6532"/>
    <property type="match status" value="1"/>
</dbReference>
<feature type="region of interest" description="Disordered" evidence="1">
    <location>
        <begin position="132"/>
        <end position="285"/>
    </location>
</feature>
<feature type="compositionally biased region" description="Acidic residues" evidence="1">
    <location>
        <begin position="150"/>
        <end position="163"/>
    </location>
</feature>
<accession>A0A8H6Z953</accession>
<evidence type="ECO:0000256" key="1">
    <source>
        <dbReference type="SAM" id="MobiDB-lite"/>
    </source>
</evidence>
<organism evidence="3 4">
    <name type="scientific">Mycena venus</name>
    <dbReference type="NCBI Taxonomy" id="2733690"/>
    <lineage>
        <taxon>Eukaryota</taxon>
        <taxon>Fungi</taxon>
        <taxon>Dikarya</taxon>
        <taxon>Basidiomycota</taxon>
        <taxon>Agaricomycotina</taxon>
        <taxon>Agaricomycetes</taxon>
        <taxon>Agaricomycetidae</taxon>
        <taxon>Agaricales</taxon>
        <taxon>Marasmiineae</taxon>
        <taxon>Mycenaceae</taxon>
        <taxon>Mycena</taxon>
    </lineage>
</organism>
<comment type="caution">
    <text evidence="3">The sequence shown here is derived from an EMBL/GenBank/DDBJ whole genome shotgun (WGS) entry which is preliminary data.</text>
</comment>
<evidence type="ECO:0000259" key="2">
    <source>
        <dbReference type="Pfam" id="PF20149"/>
    </source>
</evidence>
<evidence type="ECO:0000313" key="4">
    <source>
        <dbReference type="Proteomes" id="UP000620124"/>
    </source>
</evidence>
<feature type="compositionally biased region" description="Polar residues" evidence="1">
    <location>
        <begin position="193"/>
        <end position="203"/>
    </location>
</feature>
<sequence length="560" mass="61956">MEVRRLPDRKFSHFFVLFGPKICKVTVTGTQSVQFTGGCHPSPEHLVGLLQYTPANAAPPRLCRITAATAWGEQPPSSRDDLSGNQVFTNRTRDYGQRKPSGKQDQTDMENLEATQKKIQKLQKEVEKVKQLLSQQSKAAPPPPVHDDGPESEEPQSDGEDDGISFQSSITPLAPLPSEPPRLTNVVRRLKSKTQAPPKTSSRAYLAIPEVPSHGNDSDDPEPLLQLTAPWTSTLTTPRHDGAPSFFTDRGRSTTGNSGSAGSGKRPQASSPAPPPPAKRKRQDPQFAEGYVAIARAKPKATDYEPAVNALLIRAMAEYSMLILTINAFPAVTLQLLWAKQCFSNACRAADERFKITDRIIKLITKRGSHMRSQIITVCRTLFAPHYKFNRTSNSTATINANRDLSEKLADGAVYHYKDVDAGTGYWENSILADVRKEKIFKDKDVLGCYLCVPLRPLPTPNSCIGVYRCTEFSTGKFVAAEFTEKEMVKNYATHLNDIQRWADMNKNVVDKLRHKWLTRAIFAKGPSDAGTHINEAREDALRAELAGRTGDTDSESEEA</sequence>